<feature type="transmembrane region" description="Helical" evidence="5">
    <location>
        <begin position="373"/>
        <end position="391"/>
    </location>
</feature>
<evidence type="ECO:0000313" key="8">
    <source>
        <dbReference type="Proteomes" id="UP000193719"/>
    </source>
</evidence>
<gene>
    <name evidence="7" type="ORF">BCR36DRAFT_586328</name>
</gene>
<feature type="domain" description="G-protein coupled receptors family 3 profile" evidence="6">
    <location>
        <begin position="307"/>
        <end position="518"/>
    </location>
</feature>
<evidence type="ECO:0000256" key="1">
    <source>
        <dbReference type="ARBA" id="ARBA00004141"/>
    </source>
</evidence>
<dbReference type="GO" id="GO:0016020">
    <property type="term" value="C:membrane"/>
    <property type="evidence" value="ECO:0007669"/>
    <property type="project" value="UniProtKB-SubCell"/>
</dbReference>
<keyword evidence="8" id="KW-1185">Reference proteome</keyword>
<dbReference type="InterPro" id="IPR017978">
    <property type="entry name" value="GPCR_3_C"/>
</dbReference>
<dbReference type="Proteomes" id="UP000193719">
    <property type="component" value="Unassembled WGS sequence"/>
</dbReference>
<evidence type="ECO:0000256" key="5">
    <source>
        <dbReference type="SAM" id="Phobius"/>
    </source>
</evidence>
<dbReference type="STRING" id="1754191.A0A1Y1V024"/>
<dbReference type="GO" id="GO:0004930">
    <property type="term" value="F:G protein-coupled receptor activity"/>
    <property type="evidence" value="ECO:0007669"/>
    <property type="project" value="InterPro"/>
</dbReference>
<dbReference type="Pfam" id="PF00003">
    <property type="entry name" value="7tm_3"/>
    <property type="match status" value="1"/>
</dbReference>
<reference evidence="7 8" key="2">
    <citation type="submission" date="2016-08" db="EMBL/GenBank/DDBJ databases">
        <title>Pervasive Adenine N6-methylation of Active Genes in Fungi.</title>
        <authorList>
            <consortium name="DOE Joint Genome Institute"/>
            <person name="Mondo S.J."/>
            <person name="Dannebaum R.O."/>
            <person name="Kuo R.C."/>
            <person name="Labutti K."/>
            <person name="Haridas S."/>
            <person name="Kuo A."/>
            <person name="Salamov A."/>
            <person name="Ahrendt S.R."/>
            <person name="Lipzen A."/>
            <person name="Sullivan W."/>
            <person name="Andreopoulos W.B."/>
            <person name="Clum A."/>
            <person name="Lindquist E."/>
            <person name="Daum C."/>
            <person name="Ramamoorthy G.K."/>
            <person name="Gryganskyi A."/>
            <person name="Culley D."/>
            <person name="Magnuson J.K."/>
            <person name="James T.Y."/>
            <person name="O'Malley M.A."/>
            <person name="Stajich J.E."/>
            <person name="Spatafora J.W."/>
            <person name="Visel A."/>
            <person name="Grigoriev I.V."/>
        </authorList>
    </citation>
    <scope>NUCLEOTIDE SEQUENCE [LARGE SCALE GENOMIC DNA]</scope>
    <source>
        <strain evidence="8">finn</strain>
    </source>
</reference>
<organism evidence="7 8">
    <name type="scientific">Piromyces finnis</name>
    <dbReference type="NCBI Taxonomy" id="1754191"/>
    <lineage>
        <taxon>Eukaryota</taxon>
        <taxon>Fungi</taxon>
        <taxon>Fungi incertae sedis</taxon>
        <taxon>Chytridiomycota</taxon>
        <taxon>Chytridiomycota incertae sedis</taxon>
        <taxon>Neocallimastigomycetes</taxon>
        <taxon>Neocallimastigales</taxon>
        <taxon>Neocallimastigaceae</taxon>
        <taxon>Piromyces</taxon>
    </lineage>
</organism>
<sequence>MFDSNILKQTCTYNNEIVGLPLTLGYRVLYSNTLYLEKYNKTIPKTWDQLLSTSKEIIKMEKENYNNTINAYNGLFSDNEEGFCSIYQFLHSFRKTYNSSFPELTSQEAVDALNMLKKMKNEIASDTIFGSDESYAFISLLNENTLFTNFWIYPVISSTFKNIKMSAPPGVNENVSGSSIISFNVGITNKIKPEYLNDTITLFRFMTCKETQKKYLKNFLVFTAILSLYDDPEVCSEIDCELFKSLQPIQRPASKVNDYFEYSKRFRKYLYDFLYRSETSALDALKKIDDMTRIYYVSINPKESLFGFINTIIIVVTILLMFLSLIFPLREKYSSFFDVLPFDFWILTVLGSIFILSSFFAYTESVTSIKCCFNIILIAFGVTLNFIPFLCKLIINFPEENKISNWTYKHRYLFIMLLIAIEITMDVLIVIFPFSVKDVIVNTMDNDEAKNYRICQMNTTIGKALIISLVFYKLIIYIAILILAFIEWHIKTTYYDLKFIVITIYINILSIILLVIFNNIQFKNYLSYNYLNGYLITIGALSNYLFLYGFRIILGFLNKQNTKVQFIAKINRNFIDSTYTKTNKISQLESSNHDESNTAMNEKTMNTVESDNINNVNRANRRYSIMSKIINYHYQVDVSNVKESKLSNQSTNNYL</sequence>
<dbReference type="SUPFAM" id="SSF53850">
    <property type="entry name" value="Periplasmic binding protein-like II"/>
    <property type="match status" value="1"/>
</dbReference>
<proteinExistence type="predicted"/>
<evidence type="ECO:0000256" key="3">
    <source>
        <dbReference type="ARBA" id="ARBA00022989"/>
    </source>
</evidence>
<dbReference type="EMBL" id="MCFH01000047">
    <property type="protein sequence ID" value="ORX44205.1"/>
    <property type="molecule type" value="Genomic_DNA"/>
</dbReference>
<keyword evidence="3 5" id="KW-1133">Transmembrane helix</keyword>
<dbReference type="AlphaFoldDB" id="A0A1Y1V024"/>
<feature type="transmembrane region" description="Helical" evidence="5">
    <location>
        <begin position="305"/>
        <end position="327"/>
    </location>
</feature>
<name>A0A1Y1V024_9FUNG</name>
<dbReference type="Pfam" id="PF13416">
    <property type="entry name" value="SBP_bac_8"/>
    <property type="match status" value="1"/>
</dbReference>
<feature type="transmembrane region" description="Helical" evidence="5">
    <location>
        <begin position="412"/>
        <end position="434"/>
    </location>
</feature>
<evidence type="ECO:0000256" key="4">
    <source>
        <dbReference type="ARBA" id="ARBA00023136"/>
    </source>
</evidence>
<keyword evidence="4 5" id="KW-0472">Membrane</keyword>
<comment type="caution">
    <text evidence="7">The sequence shown here is derived from an EMBL/GenBank/DDBJ whole genome shotgun (WGS) entry which is preliminary data.</text>
</comment>
<dbReference type="Gene3D" id="3.40.190.10">
    <property type="entry name" value="Periplasmic binding protein-like II"/>
    <property type="match status" value="2"/>
</dbReference>
<accession>A0A1Y1V024</accession>
<comment type="subcellular location">
    <subcellularLocation>
        <location evidence="1">Membrane</location>
        <topology evidence="1">Multi-pass membrane protein</topology>
    </subcellularLocation>
</comment>
<feature type="transmembrane region" description="Helical" evidence="5">
    <location>
        <begin position="466"/>
        <end position="487"/>
    </location>
</feature>
<evidence type="ECO:0000259" key="6">
    <source>
        <dbReference type="Pfam" id="PF00003"/>
    </source>
</evidence>
<feature type="transmembrane region" description="Helical" evidence="5">
    <location>
        <begin position="534"/>
        <end position="557"/>
    </location>
</feature>
<reference evidence="7 8" key="1">
    <citation type="submission" date="2016-08" db="EMBL/GenBank/DDBJ databases">
        <title>Genomes of anaerobic fungi encode conserved fungal cellulosomes for biomass hydrolysis.</title>
        <authorList>
            <consortium name="DOE Joint Genome Institute"/>
            <person name="Haitjema C.H."/>
            <person name="Gilmore S.P."/>
            <person name="Henske J.K."/>
            <person name="Solomon K.V."/>
            <person name="De Groot R."/>
            <person name="Kuo A."/>
            <person name="Mondo S.J."/>
            <person name="Salamov A.A."/>
            <person name="Labutti K."/>
            <person name="Zhao Z."/>
            <person name="Chiniquy J."/>
            <person name="Barry K."/>
            <person name="Brewer H.M."/>
            <person name="Purvine S.O."/>
            <person name="Wright A.T."/>
            <person name="Boxma B."/>
            <person name="Van Alen T."/>
            <person name="Hackstein J.H."/>
            <person name="Baker S.E."/>
            <person name="Grigoriev I.V."/>
            <person name="O'Malley M.A."/>
        </authorList>
    </citation>
    <scope>NUCLEOTIDE SEQUENCE [LARGE SCALE GENOMIC DNA]</scope>
    <source>
        <strain evidence="8">finn</strain>
    </source>
</reference>
<evidence type="ECO:0000313" key="7">
    <source>
        <dbReference type="EMBL" id="ORX44205.1"/>
    </source>
</evidence>
<dbReference type="InterPro" id="IPR006059">
    <property type="entry name" value="SBP"/>
</dbReference>
<feature type="transmembrane region" description="Helical" evidence="5">
    <location>
        <begin position="339"/>
        <end position="361"/>
    </location>
</feature>
<evidence type="ECO:0000256" key="2">
    <source>
        <dbReference type="ARBA" id="ARBA00022692"/>
    </source>
</evidence>
<protein>
    <submittedName>
        <fullName evidence="7">Periplasmic binding protein-like II</fullName>
    </submittedName>
</protein>
<dbReference type="OrthoDB" id="10523303at2759"/>
<keyword evidence="2 5" id="KW-0812">Transmembrane</keyword>
<feature type="transmembrane region" description="Helical" evidence="5">
    <location>
        <begin position="499"/>
        <end position="522"/>
    </location>
</feature>